<dbReference type="Pfam" id="PF03567">
    <property type="entry name" value="Sulfotransfer_2"/>
    <property type="match status" value="1"/>
</dbReference>
<name>A0A1E5T1M6_9BACT</name>
<dbReference type="STRING" id="1563681.BFP71_17540"/>
<accession>A0A1E5T1M6</accession>
<evidence type="ECO:0008006" key="3">
    <source>
        <dbReference type="Google" id="ProtNLM"/>
    </source>
</evidence>
<protein>
    <recommendedName>
        <fullName evidence="3">Sulfotransferase domain-containing protein</fullName>
    </recommendedName>
</protein>
<reference evidence="1 2" key="1">
    <citation type="submission" date="2016-08" db="EMBL/GenBank/DDBJ databases">
        <title>Draft genome of Fabibacter sp. strain SK-8.</title>
        <authorList>
            <person name="Wong S.-K."/>
            <person name="Hamasaki K."/>
            <person name="Yoshizawa S."/>
        </authorList>
    </citation>
    <scope>NUCLEOTIDE SEQUENCE [LARGE SCALE GENOMIC DNA]</scope>
    <source>
        <strain evidence="1 2">SK-8</strain>
    </source>
</reference>
<sequence length="231" mass="26986">MKELIFNKIYRTNSTAVVSAFGFYKFNLRKAFERDLANFDHSRKILFVHNPKAAGNSVLDVLGLRKANFKSSHSTPSFLVPKSIWEEYFSIVAVRHPIDRFLSSYFYHTKPEYNGIFKSKYPGLESFSLNQYFEVFKSEPFVIRPQVDYLKHHLSDKPVDFIMKLEDLDTDIERLSSQLKFLLKTLSRKNTSKRSNMDLSEHKALISDLKAFYSRDFEALGYSSDLDTLNF</sequence>
<keyword evidence="2" id="KW-1185">Reference proteome</keyword>
<dbReference type="InterPro" id="IPR005331">
    <property type="entry name" value="Sulfotransferase"/>
</dbReference>
<dbReference type="Proteomes" id="UP000095552">
    <property type="component" value="Unassembled WGS sequence"/>
</dbReference>
<dbReference type="Gene3D" id="3.40.50.300">
    <property type="entry name" value="P-loop containing nucleotide triphosphate hydrolases"/>
    <property type="match status" value="1"/>
</dbReference>
<dbReference type="GO" id="GO:0016020">
    <property type="term" value="C:membrane"/>
    <property type="evidence" value="ECO:0007669"/>
    <property type="project" value="InterPro"/>
</dbReference>
<evidence type="ECO:0000313" key="2">
    <source>
        <dbReference type="Proteomes" id="UP000095552"/>
    </source>
</evidence>
<dbReference type="AlphaFoldDB" id="A0A1E5T1M6"/>
<dbReference type="SUPFAM" id="SSF52540">
    <property type="entry name" value="P-loop containing nucleoside triphosphate hydrolases"/>
    <property type="match status" value="1"/>
</dbReference>
<gene>
    <name evidence="1" type="ORF">BFP71_17540</name>
</gene>
<dbReference type="GO" id="GO:0008146">
    <property type="term" value="F:sulfotransferase activity"/>
    <property type="evidence" value="ECO:0007669"/>
    <property type="project" value="InterPro"/>
</dbReference>
<dbReference type="EMBL" id="MDGQ01000005">
    <property type="protein sequence ID" value="OEK05207.1"/>
    <property type="molecule type" value="Genomic_DNA"/>
</dbReference>
<evidence type="ECO:0000313" key="1">
    <source>
        <dbReference type="EMBL" id="OEK05207.1"/>
    </source>
</evidence>
<comment type="caution">
    <text evidence="1">The sequence shown here is derived from an EMBL/GenBank/DDBJ whole genome shotgun (WGS) entry which is preliminary data.</text>
</comment>
<dbReference type="RefSeq" id="WP_069836711.1">
    <property type="nucleotide sequence ID" value="NZ_MDGQ01000005.1"/>
</dbReference>
<organism evidence="1 2">
    <name type="scientific">Roseivirga misakiensis</name>
    <dbReference type="NCBI Taxonomy" id="1563681"/>
    <lineage>
        <taxon>Bacteria</taxon>
        <taxon>Pseudomonadati</taxon>
        <taxon>Bacteroidota</taxon>
        <taxon>Cytophagia</taxon>
        <taxon>Cytophagales</taxon>
        <taxon>Roseivirgaceae</taxon>
        <taxon>Roseivirga</taxon>
    </lineage>
</organism>
<proteinExistence type="predicted"/>
<dbReference type="InterPro" id="IPR027417">
    <property type="entry name" value="P-loop_NTPase"/>
</dbReference>